<dbReference type="SUPFAM" id="SSF53850">
    <property type="entry name" value="Periplasmic binding protein-like II"/>
    <property type="match status" value="1"/>
</dbReference>
<dbReference type="AlphaFoldDB" id="A0A381QJ50"/>
<dbReference type="InterPro" id="IPR051455">
    <property type="entry name" value="Bact_solute-bind_prot3"/>
</dbReference>
<evidence type="ECO:0000256" key="2">
    <source>
        <dbReference type="ARBA" id="ARBA00022448"/>
    </source>
</evidence>
<name>A0A381QJ50_9ZZZZ</name>
<evidence type="ECO:0000256" key="3">
    <source>
        <dbReference type="ARBA" id="ARBA00022729"/>
    </source>
</evidence>
<feature type="region of interest" description="Disordered" evidence="4">
    <location>
        <begin position="15"/>
        <end position="34"/>
    </location>
</feature>
<evidence type="ECO:0000256" key="1">
    <source>
        <dbReference type="ARBA" id="ARBA00010333"/>
    </source>
</evidence>
<comment type="similarity">
    <text evidence="1">Belongs to the bacterial solute-binding protein 3 family.</text>
</comment>
<feature type="domain" description="Solute-binding protein family 3/N-terminal" evidence="5">
    <location>
        <begin position="57"/>
        <end position="286"/>
    </location>
</feature>
<gene>
    <name evidence="6" type="ORF">METZ01_LOCUS31864</name>
</gene>
<protein>
    <recommendedName>
        <fullName evidence="5">Solute-binding protein family 3/N-terminal domain-containing protein</fullName>
    </recommendedName>
</protein>
<dbReference type="SMART" id="SM00062">
    <property type="entry name" value="PBPb"/>
    <property type="match status" value="1"/>
</dbReference>
<dbReference type="PANTHER" id="PTHR30085:SF7">
    <property type="entry name" value="AMINO-ACID ABC TRANSPORTER-BINDING PROTEIN YHDW-RELATED"/>
    <property type="match status" value="1"/>
</dbReference>
<dbReference type="InterPro" id="IPR001638">
    <property type="entry name" value="Solute-binding_3/MltF_N"/>
</dbReference>
<organism evidence="6">
    <name type="scientific">marine metagenome</name>
    <dbReference type="NCBI Taxonomy" id="408172"/>
    <lineage>
        <taxon>unclassified sequences</taxon>
        <taxon>metagenomes</taxon>
        <taxon>ecological metagenomes</taxon>
    </lineage>
</organism>
<dbReference type="CDD" id="cd13692">
    <property type="entry name" value="PBP2_BztA"/>
    <property type="match status" value="1"/>
</dbReference>
<keyword evidence="3" id="KW-0732">Signal</keyword>
<dbReference type="EMBL" id="UINC01001372">
    <property type="protein sequence ID" value="SUZ79010.1"/>
    <property type="molecule type" value="Genomic_DNA"/>
</dbReference>
<dbReference type="PANTHER" id="PTHR30085">
    <property type="entry name" value="AMINO ACID ABC TRANSPORTER PERMEASE"/>
    <property type="match status" value="1"/>
</dbReference>
<sequence length="365" mass="37583">MLATLFAITLAASACGGSDSSGDDSTASDAGAAEEETEVTLAASGESLLDTIKSRGTVNCGVSGSAVAFSELQADGSMAGFDADYCRVVAAAILGDANKVNFVSLTAAERFTAVQTGDVDLLMRNTTWTQSRDSEVGMDFGPTTYYDGQQLMGRASDGFSGSSQVSDVGGSVICTSAGTTTEKNIADAAAEAGVSIELQTFEDFDTVTNNFISGACDIITTDGSGLVGRKAKQQPDGENWVIFPATPISKEPLGPTYGQNDSAFADAVNWAVYATIIADEKGVNSGNVDEMLAGGDTETIRLLGGEGELQTGMGLPADAFYQVIKQVGNYDEIYSRSLNPVGLSREGSANAAWTAGGLVYAPPAR</sequence>
<proteinExistence type="inferred from homology"/>
<evidence type="ECO:0000256" key="4">
    <source>
        <dbReference type="SAM" id="MobiDB-lite"/>
    </source>
</evidence>
<accession>A0A381QJ50</accession>
<reference evidence="6" key="1">
    <citation type="submission" date="2018-05" db="EMBL/GenBank/DDBJ databases">
        <authorList>
            <person name="Lanie J.A."/>
            <person name="Ng W.-L."/>
            <person name="Kazmierczak K.M."/>
            <person name="Andrzejewski T.M."/>
            <person name="Davidsen T.M."/>
            <person name="Wayne K.J."/>
            <person name="Tettelin H."/>
            <person name="Glass J.I."/>
            <person name="Rusch D."/>
            <person name="Podicherti R."/>
            <person name="Tsui H.-C.T."/>
            <person name="Winkler M.E."/>
        </authorList>
    </citation>
    <scope>NUCLEOTIDE SEQUENCE</scope>
</reference>
<dbReference type="Pfam" id="PF00497">
    <property type="entry name" value="SBP_bac_3"/>
    <property type="match status" value="1"/>
</dbReference>
<evidence type="ECO:0000259" key="5">
    <source>
        <dbReference type="SMART" id="SM00062"/>
    </source>
</evidence>
<feature type="compositionally biased region" description="Low complexity" evidence="4">
    <location>
        <begin position="15"/>
        <end position="31"/>
    </location>
</feature>
<evidence type="ECO:0000313" key="6">
    <source>
        <dbReference type="EMBL" id="SUZ79010.1"/>
    </source>
</evidence>
<keyword evidence="2" id="KW-0813">Transport</keyword>
<dbReference type="Gene3D" id="3.40.190.10">
    <property type="entry name" value="Periplasmic binding protein-like II"/>
    <property type="match status" value="2"/>
</dbReference>
<dbReference type="GO" id="GO:0006865">
    <property type="term" value="P:amino acid transport"/>
    <property type="evidence" value="ECO:0007669"/>
    <property type="project" value="TreeGrafter"/>
</dbReference>